<feature type="domain" description="Peptidase S49" evidence="8">
    <location>
        <begin position="368"/>
        <end position="518"/>
    </location>
</feature>
<dbReference type="PANTHER" id="PTHR33209">
    <property type="entry name" value="PROTEASE 4"/>
    <property type="match status" value="1"/>
</dbReference>
<dbReference type="CDD" id="cd07023">
    <property type="entry name" value="S49_Sppa_N_C"/>
    <property type="match status" value="1"/>
</dbReference>
<evidence type="ECO:0000256" key="2">
    <source>
        <dbReference type="ARBA" id="ARBA00008683"/>
    </source>
</evidence>
<keyword evidence="4" id="KW-0378">Hydrolase</keyword>
<dbReference type="Proteomes" id="UP000823847">
    <property type="component" value="Unassembled WGS sequence"/>
</dbReference>
<dbReference type="GO" id="GO:0016020">
    <property type="term" value="C:membrane"/>
    <property type="evidence" value="ECO:0007669"/>
    <property type="project" value="UniProtKB-SubCell"/>
</dbReference>
<dbReference type="InterPro" id="IPR047272">
    <property type="entry name" value="S49_SppA_C"/>
</dbReference>
<name>A0A9D1XQN7_9BACT</name>
<dbReference type="NCBIfam" id="TIGR00706">
    <property type="entry name" value="SppA_dom"/>
    <property type="match status" value="1"/>
</dbReference>
<evidence type="ECO:0000256" key="5">
    <source>
        <dbReference type="ARBA" id="ARBA00022825"/>
    </source>
</evidence>
<feature type="active site" description="Proton donor/acceptor" evidence="7">
    <location>
        <position position="186"/>
    </location>
</feature>
<protein>
    <submittedName>
        <fullName evidence="9">Signal peptide peptidase SppA</fullName>
    </submittedName>
</protein>
<comment type="subcellular location">
    <subcellularLocation>
        <location evidence="1">Membrane</location>
    </subcellularLocation>
</comment>
<comment type="similarity">
    <text evidence="2">Belongs to the peptidase S49 family.</text>
</comment>
<evidence type="ECO:0000259" key="8">
    <source>
        <dbReference type="Pfam" id="PF01343"/>
    </source>
</evidence>
<dbReference type="CDD" id="cd07018">
    <property type="entry name" value="S49_SppA_67K_type"/>
    <property type="match status" value="1"/>
</dbReference>
<dbReference type="EMBL" id="DXEN01000029">
    <property type="protein sequence ID" value="HIX85848.1"/>
    <property type="molecule type" value="Genomic_DNA"/>
</dbReference>
<dbReference type="GO" id="GO:0006465">
    <property type="term" value="P:signal peptide processing"/>
    <property type="evidence" value="ECO:0007669"/>
    <property type="project" value="InterPro"/>
</dbReference>
<dbReference type="PIRSF" id="PIRSF001217">
    <property type="entry name" value="Protease_4_SppA"/>
    <property type="match status" value="1"/>
</dbReference>
<evidence type="ECO:0000256" key="6">
    <source>
        <dbReference type="ARBA" id="ARBA00023136"/>
    </source>
</evidence>
<evidence type="ECO:0000256" key="4">
    <source>
        <dbReference type="ARBA" id="ARBA00022801"/>
    </source>
</evidence>
<reference evidence="9" key="2">
    <citation type="submission" date="2021-04" db="EMBL/GenBank/DDBJ databases">
        <authorList>
            <person name="Gilroy R."/>
        </authorList>
    </citation>
    <scope>NUCLEOTIDE SEQUENCE</scope>
    <source>
        <strain evidence="9">ChiHecec2B26-12326</strain>
    </source>
</reference>
<organism evidence="9 10">
    <name type="scientific">Candidatus Parabacteroides intestinigallinarum</name>
    <dbReference type="NCBI Taxonomy" id="2838722"/>
    <lineage>
        <taxon>Bacteria</taxon>
        <taxon>Pseudomonadati</taxon>
        <taxon>Bacteroidota</taxon>
        <taxon>Bacteroidia</taxon>
        <taxon>Bacteroidales</taxon>
        <taxon>Tannerellaceae</taxon>
        <taxon>Parabacteroides</taxon>
    </lineage>
</organism>
<gene>
    <name evidence="9" type="primary">sppA</name>
    <name evidence="9" type="ORF">H9848_04480</name>
</gene>
<feature type="domain" description="Peptidase S49" evidence="8">
    <location>
        <begin position="118"/>
        <end position="271"/>
    </location>
</feature>
<evidence type="ECO:0000256" key="3">
    <source>
        <dbReference type="ARBA" id="ARBA00022670"/>
    </source>
</evidence>
<evidence type="ECO:0000313" key="9">
    <source>
        <dbReference type="EMBL" id="HIX85848.1"/>
    </source>
</evidence>
<dbReference type="InterPro" id="IPR047217">
    <property type="entry name" value="S49_SppA_67K_type_N"/>
</dbReference>
<reference evidence="9" key="1">
    <citation type="journal article" date="2021" name="PeerJ">
        <title>Extensive microbial diversity within the chicken gut microbiome revealed by metagenomics and culture.</title>
        <authorList>
            <person name="Gilroy R."/>
            <person name="Ravi A."/>
            <person name="Getino M."/>
            <person name="Pursley I."/>
            <person name="Horton D.L."/>
            <person name="Alikhan N.F."/>
            <person name="Baker D."/>
            <person name="Gharbi K."/>
            <person name="Hall N."/>
            <person name="Watson M."/>
            <person name="Adriaenssens E.M."/>
            <person name="Foster-Nyarko E."/>
            <person name="Jarju S."/>
            <person name="Secka A."/>
            <person name="Antonio M."/>
            <person name="Oren A."/>
            <person name="Chaudhuri R.R."/>
            <person name="La Ragione R."/>
            <person name="Hildebrand F."/>
            <person name="Pallen M.J."/>
        </authorList>
    </citation>
    <scope>NUCLEOTIDE SEQUENCE</scope>
    <source>
        <strain evidence="9">ChiHecec2B26-12326</strain>
    </source>
</reference>
<dbReference type="SUPFAM" id="SSF52096">
    <property type="entry name" value="ClpP/crotonase"/>
    <property type="match status" value="2"/>
</dbReference>
<dbReference type="AlphaFoldDB" id="A0A9D1XQN7"/>
<feature type="active site" description="Nucleophile" evidence="7">
    <location>
        <position position="384"/>
    </location>
</feature>
<dbReference type="InterPro" id="IPR029045">
    <property type="entry name" value="ClpP/crotonase-like_dom_sf"/>
</dbReference>
<dbReference type="InterPro" id="IPR004635">
    <property type="entry name" value="Pept_S49_SppA"/>
</dbReference>
<evidence type="ECO:0000313" key="10">
    <source>
        <dbReference type="Proteomes" id="UP000823847"/>
    </source>
</evidence>
<dbReference type="PANTHER" id="PTHR33209:SF1">
    <property type="entry name" value="PEPTIDASE S49 DOMAIN-CONTAINING PROTEIN"/>
    <property type="match status" value="1"/>
</dbReference>
<evidence type="ECO:0000256" key="7">
    <source>
        <dbReference type="PIRSR" id="PIRSR001217-1"/>
    </source>
</evidence>
<accession>A0A9D1XQN7</accession>
<proteinExistence type="inferred from homology"/>
<keyword evidence="3" id="KW-0645">Protease</keyword>
<sequence length="583" mass="63458">MMFASAFGVLLAAGILVALAFSMLVGIAATWSGTPSYTPEERTVLKIRLDGTLVDSAEENPLAAFIGEEESTLSLRDLLAAIQVAREDSRVVGIYLESGVLSSGSASLGAIRDALTDFKASGKFVVAYGDLFTQGNYYLCSVADKIFLNPQGLLELSGIATQTMFYKDLLAHLGIEMQIFRVGTYKSAVEPFMLDRMSDASREQIQSYVTVIWKNITEGIAASRSISEETVQAYANQGHSFSDPTVAIEKGLIDALKYRSEAEDYVRELAGQSGHALRTATVAQINTSRSSSLNPGDACIAVLYAEGEIMDTEANDFYDMEKCISTHVIEELARLREDDGVKAVVFRINSPGGSAYLSEQIWHQMVELRKKKPVVVSMGDVAASGGYYIACAANRIIAEPNTLTGSIGIFGVFPNAAGLFDKIGLSTEVVKTNAFSDLGNLSRPMTESEKTLIQGYVERGYRTFLTRCADGRNMPLEAVDKIAQGRVWTGEQALEIGLVDALGGIDTAIRTAAELAEIDSYEVMPVSGSKNFWEELWTSPLGEVRSTIAREVLGEEFMYYRALRQAKANMGLYARLPFNVRPL</sequence>
<evidence type="ECO:0000256" key="1">
    <source>
        <dbReference type="ARBA" id="ARBA00004370"/>
    </source>
</evidence>
<dbReference type="GO" id="GO:0008236">
    <property type="term" value="F:serine-type peptidase activity"/>
    <property type="evidence" value="ECO:0007669"/>
    <property type="project" value="UniProtKB-KW"/>
</dbReference>
<dbReference type="NCBIfam" id="TIGR00705">
    <property type="entry name" value="SppA_67K"/>
    <property type="match status" value="1"/>
</dbReference>
<dbReference type="InterPro" id="IPR002142">
    <property type="entry name" value="Peptidase_S49"/>
</dbReference>
<dbReference type="Pfam" id="PF01343">
    <property type="entry name" value="Peptidase_S49"/>
    <property type="match status" value="2"/>
</dbReference>
<keyword evidence="5" id="KW-0720">Serine protease</keyword>
<dbReference type="Gene3D" id="3.90.226.10">
    <property type="entry name" value="2-enoyl-CoA Hydratase, Chain A, domain 1"/>
    <property type="match status" value="4"/>
</dbReference>
<comment type="caution">
    <text evidence="9">The sequence shown here is derived from an EMBL/GenBank/DDBJ whole genome shotgun (WGS) entry which is preliminary data.</text>
</comment>
<keyword evidence="6" id="KW-0472">Membrane</keyword>
<dbReference type="InterPro" id="IPR004634">
    <property type="entry name" value="Pept_S49_pIV"/>
</dbReference>